<name>A0A0K9NWP3_ZOSMR</name>
<dbReference type="PROSITE" id="PS51375">
    <property type="entry name" value="PPR"/>
    <property type="match status" value="1"/>
</dbReference>
<dbReference type="InterPro" id="IPR002885">
    <property type="entry name" value="PPR_rpt"/>
</dbReference>
<dbReference type="GO" id="GO:0003723">
    <property type="term" value="F:RNA binding"/>
    <property type="evidence" value="ECO:0007669"/>
    <property type="project" value="InterPro"/>
</dbReference>
<dbReference type="Proteomes" id="UP000036987">
    <property type="component" value="Unassembled WGS sequence"/>
</dbReference>
<protein>
    <recommendedName>
        <fullName evidence="5">Pentatricopeptide repeat-containing protein</fullName>
    </recommendedName>
</protein>
<keyword evidence="4" id="KW-1185">Reference proteome</keyword>
<dbReference type="AlphaFoldDB" id="A0A0K9NWP3"/>
<evidence type="ECO:0000256" key="2">
    <source>
        <dbReference type="PROSITE-ProRule" id="PRU00708"/>
    </source>
</evidence>
<keyword evidence="1" id="KW-0677">Repeat</keyword>
<dbReference type="PANTHER" id="PTHR47926">
    <property type="entry name" value="PENTATRICOPEPTIDE REPEAT-CONTAINING PROTEIN"/>
    <property type="match status" value="1"/>
</dbReference>
<organism evidence="3 4">
    <name type="scientific">Zostera marina</name>
    <name type="common">Eelgrass</name>
    <dbReference type="NCBI Taxonomy" id="29655"/>
    <lineage>
        <taxon>Eukaryota</taxon>
        <taxon>Viridiplantae</taxon>
        <taxon>Streptophyta</taxon>
        <taxon>Embryophyta</taxon>
        <taxon>Tracheophyta</taxon>
        <taxon>Spermatophyta</taxon>
        <taxon>Magnoliopsida</taxon>
        <taxon>Liliopsida</taxon>
        <taxon>Zosteraceae</taxon>
        <taxon>Zostera</taxon>
    </lineage>
</organism>
<dbReference type="Gene3D" id="1.25.40.10">
    <property type="entry name" value="Tetratricopeptide repeat domain"/>
    <property type="match status" value="1"/>
</dbReference>
<dbReference type="Pfam" id="PF01535">
    <property type="entry name" value="PPR"/>
    <property type="match status" value="2"/>
</dbReference>
<dbReference type="InterPro" id="IPR046960">
    <property type="entry name" value="PPR_At4g14850-like_plant"/>
</dbReference>
<evidence type="ECO:0000256" key="1">
    <source>
        <dbReference type="ARBA" id="ARBA00022737"/>
    </source>
</evidence>
<dbReference type="GO" id="GO:0009451">
    <property type="term" value="P:RNA modification"/>
    <property type="evidence" value="ECO:0007669"/>
    <property type="project" value="InterPro"/>
</dbReference>
<comment type="caution">
    <text evidence="3">The sequence shown here is derived from an EMBL/GenBank/DDBJ whole genome shotgun (WGS) entry which is preliminary data.</text>
</comment>
<dbReference type="EMBL" id="LFYR01001529">
    <property type="protein sequence ID" value="KMZ61179.1"/>
    <property type="molecule type" value="Genomic_DNA"/>
</dbReference>
<dbReference type="InterPro" id="IPR011990">
    <property type="entry name" value="TPR-like_helical_dom_sf"/>
</dbReference>
<evidence type="ECO:0000313" key="3">
    <source>
        <dbReference type="EMBL" id="KMZ61179.1"/>
    </source>
</evidence>
<proteinExistence type="predicted"/>
<dbReference type="OMA" id="TKCGCMN"/>
<sequence length="104" mass="11917">MYTKCGCMNDADQVCLLPERNIVSWNSMITSAYAQNGQGKAALRCFQRLIRCGLHPDLVSFLNILTAYSHSGQVEKELRLFESMAKLYNLNPRREHYTCVVDRV</sequence>
<dbReference type="OrthoDB" id="185373at2759"/>
<reference evidence="4" key="1">
    <citation type="journal article" date="2016" name="Nature">
        <title>The genome of the seagrass Zostera marina reveals angiosperm adaptation to the sea.</title>
        <authorList>
            <person name="Olsen J.L."/>
            <person name="Rouze P."/>
            <person name="Verhelst B."/>
            <person name="Lin Y.-C."/>
            <person name="Bayer T."/>
            <person name="Collen J."/>
            <person name="Dattolo E."/>
            <person name="De Paoli E."/>
            <person name="Dittami S."/>
            <person name="Maumus F."/>
            <person name="Michel G."/>
            <person name="Kersting A."/>
            <person name="Lauritano C."/>
            <person name="Lohaus R."/>
            <person name="Toepel M."/>
            <person name="Tonon T."/>
            <person name="Vanneste K."/>
            <person name="Amirebrahimi M."/>
            <person name="Brakel J."/>
            <person name="Bostroem C."/>
            <person name="Chovatia M."/>
            <person name="Grimwood J."/>
            <person name="Jenkins J.W."/>
            <person name="Jueterbock A."/>
            <person name="Mraz A."/>
            <person name="Stam W.T."/>
            <person name="Tice H."/>
            <person name="Bornberg-Bauer E."/>
            <person name="Green P.J."/>
            <person name="Pearson G.A."/>
            <person name="Procaccini G."/>
            <person name="Duarte C.M."/>
            <person name="Schmutz J."/>
            <person name="Reusch T.B.H."/>
            <person name="Van de Peer Y."/>
        </authorList>
    </citation>
    <scope>NUCLEOTIDE SEQUENCE [LARGE SCALE GENOMIC DNA]</scope>
    <source>
        <strain evidence="4">cv. Finnish</strain>
    </source>
</reference>
<feature type="repeat" description="PPR" evidence="2">
    <location>
        <begin position="21"/>
        <end position="56"/>
    </location>
</feature>
<accession>A0A0K9NWP3</accession>
<evidence type="ECO:0000313" key="4">
    <source>
        <dbReference type="Proteomes" id="UP000036987"/>
    </source>
</evidence>
<evidence type="ECO:0008006" key="5">
    <source>
        <dbReference type="Google" id="ProtNLM"/>
    </source>
</evidence>
<dbReference type="STRING" id="29655.A0A0K9NWP3"/>
<gene>
    <name evidence="3" type="ORF">ZOSMA_54G01100</name>
</gene>
<dbReference type="NCBIfam" id="TIGR00756">
    <property type="entry name" value="PPR"/>
    <property type="match status" value="1"/>
</dbReference>